<dbReference type="EMBL" id="JAKIKS010000021">
    <property type="protein sequence ID" value="MCL1124281.1"/>
    <property type="molecule type" value="Genomic_DNA"/>
</dbReference>
<evidence type="ECO:0000313" key="1">
    <source>
        <dbReference type="EMBL" id="MCL1124281.1"/>
    </source>
</evidence>
<keyword evidence="2" id="KW-1185">Reference proteome</keyword>
<dbReference type="Proteomes" id="UP001203423">
    <property type="component" value="Unassembled WGS sequence"/>
</dbReference>
<reference evidence="1 2" key="1">
    <citation type="submission" date="2022-01" db="EMBL/GenBank/DDBJ databases">
        <title>Whole genome-based taxonomy of the Shewanellaceae.</title>
        <authorList>
            <person name="Martin-Rodriguez A.J."/>
        </authorList>
    </citation>
    <scope>NUCLEOTIDE SEQUENCE [LARGE SCALE GENOMIC DNA]</scope>
    <source>
        <strain evidence="1 2">DSM 17177</strain>
    </source>
</reference>
<organism evidence="1 2">
    <name type="scientific">Shewanella surugensis</name>
    <dbReference type="NCBI Taxonomy" id="212020"/>
    <lineage>
        <taxon>Bacteria</taxon>
        <taxon>Pseudomonadati</taxon>
        <taxon>Pseudomonadota</taxon>
        <taxon>Gammaproteobacteria</taxon>
        <taxon>Alteromonadales</taxon>
        <taxon>Shewanellaceae</taxon>
        <taxon>Shewanella</taxon>
    </lineage>
</organism>
<accession>A0ABT0LAT6</accession>
<sequence>MMWNCGCPSFGCIKSLARNYAVLSEEHKAYFELALIEEPDPVYMGNFIIRDVELWLS</sequence>
<name>A0ABT0LAT6_9GAMM</name>
<dbReference type="RefSeq" id="WP_248939563.1">
    <property type="nucleotide sequence ID" value="NZ_JAKIKS010000021.1"/>
</dbReference>
<comment type="caution">
    <text evidence="1">The sequence shown here is derived from an EMBL/GenBank/DDBJ whole genome shotgun (WGS) entry which is preliminary data.</text>
</comment>
<proteinExistence type="predicted"/>
<gene>
    <name evidence="1" type="ORF">L2764_07305</name>
</gene>
<evidence type="ECO:0000313" key="2">
    <source>
        <dbReference type="Proteomes" id="UP001203423"/>
    </source>
</evidence>
<protein>
    <submittedName>
        <fullName evidence="1">Uncharacterized protein</fullName>
    </submittedName>
</protein>